<accession>A0A4R0XIH6</accession>
<dbReference type="Proteomes" id="UP000294192">
    <property type="component" value="Unassembled WGS sequence"/>
</dbReference>
<dbReference type="Pfam" id="PF12686">
    <property type="entry name" value="DUF3800"/>
    <property type="match status" value="1"/>
</dbReference>
<reference evidence="1 2" key="1">
    <citation type="submission" date="2018-02" db="EMBL/GenBank/DDBJ databases">
        <title>Mycoplasma marinum and Mycoplasma todarodis sp. nov., moderately halophilic and psychrotolerant mycoplasmas isolated from cephalopods.</title>
        <authorList>
            <person name="Viver T."/>
        </authorList>
    </citation>
    <scope>NUCLEOTIDE SEQUENCE [LARGE SCALE GENOMIC DNA]</scope>
    <source>
        <strain evidence="1 2">PE</strain>
    </source>
</reference>
<evidence type="ECO:0008006" key="3">
    <source>
        <dbReference type="Google" id="ProtNLM"/>
    </source>
</evidence>
<protein>
    <recommendedName>
        <fullName evidence="3">DUF3800 domain-containing protein</fullName>
    </recommendedName>
</protein>
<dbReference type="InterPro" id="IPR024524">
    <property type="entry name" value="DUF3800"/>
</dbReference>
<comment type="caution">
    <text evidence="1">The sequence shown here is derived from an EMBL/GenBank/DDBJ whole genome shotgun (WGS) entry which is preliminary data.</text>
</comment>
<name>A0A4R0XIH6_9MOLU</name>
<evidence type="ECO:0000313" key="2">
    <source>
        <dbReference type="Proteomes" id="UP000294192"/>
    </source>
</evidence>
<keyword evidence="2" id="KW-1185">Reference proteome</keyword>
<dbReference type="RefSeq" id="WP_210725201.1">
    <property type="nucleotide sequence ID" value="NZ_PSZO01000054.1"/>
</dbReference>
<dbReference type="EMBL" id="PSZO01000054">
    <property type="protein sequence ID" value="TCG10383.1"/>
    <property type="molecule type" value="Genomic_DNA"/>
</dbReference>
<gene>
    <name evidence="1" type="ORF">C4B24_04710</name>
</gene>
<sequence length="209" mass="24208">KILFLEETSHLSFQTKPLVIGGWVVPKTKMKQINNEIKKIKLKHGVKTLTEIKWTKIGKSKINLYKELVEYAIQNEYMQLRVLVAGDKKNIKLNYKDWYTRLHFSLIKKSPFAIRGIISDRKGSGNEESLISTLEMASIPQTTFVDSKESQIIQLSDLFLGAISCYGTEIKSIWKEQIYNIIANEINIGYTTSLYSNQIKYNIFYWKGE</sequence>
<dbReference type="AlphaFoldDB" id="A0A4R0XIH6"/>
<proteinExistence type="predicted"/>
<organism evidence="1 2">
    <name type="scientific">Mycoplasma marinum</name>
    <dbReference type="NCBI Taxonomy" id="1937190"/>
    <lineage>
        <taxon>Bacteria</taxon>
        <taxon>Bacillati</taxon>
        <taxon>Mycoplasmatota</taxon>
        <taxon>Mollicutes</taxon>
        <taxon>Mycoplasmataceae</taxon>
        <taxon>Mycoplasma</taxon>
    </lineage>
</organism>
<feature type="non-terminal residue" evidence="1">
    <location>
        <position position="1"/>
    </location>
</feature>
<evidence type="ECO:0000313" key="1">
    <source>
        <dbReference type="EMBL" id="TCG10383.1"/>
    </source>
</evidence>